<gene>
    <name evidence="2" type="ORF">EVAR_4639_1</name>
</gene>
<dbReference type="AlphaFoldDB" id="A0A4C1SX40"/>
<sequence length="85" mass="9993">MIILPIINIQFQYYRHPKAVDQLTARPPHNHAYQRNAAEFFTAKPDRNGVKPSSWGRSKHRRRPNSQTTSDTVCVLLFDDVRRVY</sequence>
<feature type="region of interest" description="Disordered" evidence="1">
    <location>
        <begin position="45"/>
        <end position="69"/>
    </location>
</feature>
<accession>A0A4C1SX40</accession>
<evidence type="ECO:0000313" key="3">
    <source>
        <dbReference type="Proteomes" id="UP000299102"/>
    </source>
</evidence>
<organism evidence="2 3">
    <name type="scientific">Eumeta variegata</name>
    <name type="common">Bagworm moth</name>
    <name type="synonym">Eumeta japonica</name>
    <dbReference type="NCBI Taxonomy" id="151549"/>
    <lineage>
        <taxon>Eukaryota</taxon>
        <taxon>Metazoa</taxon>
        <taxon>Ecdysozoa</taxon>
        <taxon>Arthropoda</taxon>
        <taxon>Hexapoda</taxon>
        <taxon>Insecta</taxon>
        <taxon>Pterygota</taxon>
        <taxon>Neoptera</taxon>
        <taxon>Endopterygota</taxon>
        <taxon>Lepidoptera</taxon>
        <taxon>Glossata</taxon>
        <taxon>Ditrysia</taxon>
        <taxon>Tineoidea</taxon>
        <taxon>Psychidae</taxon>
        <taxon>Oiketicinae</taxon>
        <taxon>Eumeta</taxon>
    </lineage>
</organism>
<comment type="caution">
    <text evidence="2">The sequence shown here is derived from an EMBL/GenBank/DDBJ whole genome shotgun (WGS) entry which is preliminary data.</text>
</comment>
<protein>
    <submittedName>
        <fullName evidence="2">Uncharacterized protein</fullName>
    </submittedName>
</protein>
<name>A0A4C1SX40_EUMVA</name>
<keyword evidence="3" id="KW-1185">Reference proteome</keyword>
<proteinExistence type="predicted"/>
<dbReference type="Proteomes" id="UP000299102">
    <property type="component" value="Unassembled WGS sequence"/>
</dbReference>
<evidence type="ECO:0000256" key="1">
    <source>
        <dbReference type="SAM" id="MobiDB-lite"/>
    </source>
</evidence>
<dbReference type="EMBL" id="BGZK01000022">
    <property type="protein sequence ID" value="GBP06526.1"/>
    <property type="molecule type" value="Genomic_DNA"/>
</dbReference>
<reference evidence="2 3" key="1">
    <citation type="journal article" date="2019" name="Commun. Biol.">
        <title>The bagworm genome reveals a unique fibroin gene that provides high tensile strength.</title>
        <authorList>
            <person name="Kono N."/>
            <person name="Nakamura H."/>
            <person name="Ohtoshi R."/>
            <person name="Tomita M."/>
            <person name="Numata K."/>
            <person name="Arakawa K."/>
        </authorList>
    </citation>
    <scope>NUCLEOTIDE SEQUENCE [LARGE SCALE GENOMIC DNA]</scope>
</reference>
<evidence type="ECO:0000313" key="2">
    <source>
        <dbReference type="EMBL" id="GBP06526.1"/>
    </source>
</evidence>